<keyword evidence="8" id="KW-0406">Ion transport</keyword>
<comment type="similarity">
    <text evidence="2">Belongs to the ATPase A chain family.</text>
</comment>
<evidence type="ECO:0000256" key="4">
    <source>
        <dbReference type="ARBA" id="ARBA00022547"/>
    </source>
</evidence>
<keyword evidence="7 12" id="KW-1133">Transmembrane helix</keyword>
<dbReference type="CDD" id="cd00310">
    <property type="entry name" value="ATP-synt_Fo_a_6"/>
    <property type="match status" value="1"/>
</dbReference>
<protein>
    <recommendedName>
        <fullName evidence="11">ATP synthase subunit a</fullName>
    </recommendedName>
</protein>
<comment type="subcellular location">
    <subcellularLocation>
        <location evidence="1">Membrane</location>
        <topology evidence="1">Multi-pass membrane protein</topology>
    </subcellularLocation>
    <subcellularLocation>
        <location evidence="11">Mitochondrion inner membrane</location>
        <topology evidence="11">Multi-pass membrane protein</topology>
    </subcellularLocation>
</comment>
<evidence type="ECO:0000256" key="2">
    <source>
        <dbReference type="ARBA" id="ARBA00006810"/>
    </source>
</evidence>
<dbReference type="InterPro" id="IPR045083">
    <property type="entry name" value="ATP_synth_F0_asu_bact/mt"/>
</dbReference>
<keyword evidence="10" id="KW-0066">ATP synthesis</keyword>
<dbReference type="GO" id="GO:0005743">
    <property type="term" value="C:mitochondrial inner membrane"/>
    <property type="evidence" value="ECO:0007669"/>
    <property type="project" value="UniProtKB-SubCell"/>
</dbReference>
<reference evidence="13" key="1">
    <citation type="journal article" date="2019" name="Int. J. Biol. Macromol.">
        <title>Comparative analysis of seven mitochondrial genomes of Phymatostetha (Hemiptera: Cercopidae) and phylogenetic implications.</title>
        <authorList>
            <person name="Su T."/>
            <person name="Liang A."/>
        </authorList>
    </citation>
    <scope>NUCLEOTIDE SEQUENCE</scope>
</reference>
<evidence type="ECO:0000256" key="5">
    <source>
        <dbReference type="ARBA" id="ARBA00022692"/>
    </source>
</evidence>
<gene>
    <name evidence="13" type="primary">ATP6</name>
</gene>
<feature type="transmembrane region" description="Helical" evidence="12">
    <location>
        <begin position="69"/>
        <end position="91"/>
    </location>
</feature>
<evidence type="ECO:0000256" key="12">
    <source>
        <dbReference type="SAM" id="Phobius"/>
    </source>
</evidence>
<geneLocation type="mitochondrion" evidence="13"/>
<evidence type="ECO:0000313" key="13">
    <source>
        <dbReference type="EMBL" id="QFK69052.1"/>
    </source>
</evidence>
<evidence type="ECO:0000256" key="11">
    <source>
        <dbReference type="RuleBase" id="RU004450"/>
    </source>
</evidence>
<dbReference type="InterPro" id="IPR035908">
    <property type="entry name" value="F0_ATP_A_sf"/>
</dbReference>
<feature type="transmembrane region" description="Helical" evidence="12">
    <location>
        <begin position="124"/>
        <end position="149"/>
    </location>
</feature>
<evidence type="ECO:0000256" key="6">
    <source>
        <dbReference type="ARBA" id="ARBA00022781"/>
    </source>
</evidence>
<keyword evidence="13" id="KW-0496">Mitochondrion</keyword>
<evidence type="ECO:0000256" key="3">
    <source>
        <dbReference type="ARBA" id="ARBA00022448"/>
    </source>
</evidence>
<dbReference type="InterPro" id="IPR000568">
    <property type="entry name" value="ATP_synth_F0_asu"/>
</dbReference>
<accession>A0A5J6XFU3</accession>
<feature type="transmembrane region" description="Helical" evidence="12">
    <location>
        <begin position="20"/>
        <end position="48"/>
    </location>
</feature>
<dbReference type="PRINTS" id="PR00123">
    <property type="entry name" value="ATPASEA"/>
</dbReference>
<keyword evidence="9 12" id="KW-0472">Membrane</keyword>
<evidence type="ECO:0000256" key="9">
    <source>
        <dbReference type="ARBA" id="ARBA00023136"/>
    </source>
</evidence>
<dbReference type="PROSITE" id="PS00449">
    <property type="entry name" value="ATPASE_A"/>
    <property type="match status" value="1"/>
</dbReference>
<dbReference type="PANTHER" id="PTHR11410:SF0">
    <property type="entry name" value="ATP SYNTHASE SUBUNIT A"/>
    <property type="match status" value="1"/>
</dbReference>
<dbReference type="GO" id="GO:0046933">
    <property type="term" value="F:proton-transporting ATP synthase activity, rotational mechanism"/>
    <property type="evidence" value="ECO:0007669"/>
    <property type="project" value="TreeGrafter"/>
</dbReference>
<evidence type="ECO:0000256" key="7">
    <source>
        <dbReference type="ARBA" id="ARBA00022989"/>
    </source>
</evidence>
<keyword evidence="5 12" id="KW-0812">Transmembrane</keyword>
<dbReference type="Gene3D" id="1.20.120.220">
    <property type="entry name" value="ATP synthase, F0 complex, subunit A"/>
    <property type="match status" value="1"/>
</dbReference>
<feature type="transmembrane region" description="Helical" evidence="12">
    <location>
        <begin position="97"/>
        <end position="117"/>
    </location>
</feature>
<dbReference type="SUPFAM" id="SSF81336">
    <property type="entry name" value="F1F0 ATP synthase subunit A"/>
    <property type="match status" value="1"/>
</dbReference>
<keyword evidence="4" id="KW-0138">CF(0)</keyword>
<feature type="transmembrane region" description="Helical" evidence="12">
    <location>
        <begin position="155"/>
        <end position="173"/>
    </location>
</feature>
<evidence type="ECO:0000256" key="10">
    <source>
        <dbReference type="ARBA" id="ARBA00023310"/>
    </source>
</evidence>
<feature type="transmembrane region" description="Helical" evidence="12">
    <location>
        <begin position="185"/>
        <end position="209"/>
    </location>
</feature>
<evidence type="ECO:0000256" key="8">
    <source>
        <dbReference type="ARBA" id="ARBA00023065"/>
    </source>
</evidence>
<dbReference type="PANTHER" id="PTHR11410">
    <property type="entry name" value="ATP SYNTHASE SUBUNIT A"/>
    <property type="match status" value="1"/>
</dbReference>
<organism evidence="13">
    <name type="scientific">Phymatostetha signifera</name>
    <dbReference type="NCBI Taxonomy" id="2653495"/>
    <lineage>
        <taxon>Eukaryota</taxon>
        <taxon>Metazoa</taxon>
        <taxon>Ecdysozoa</taxon>
        <taxon>Arthropoda</taxon>
        <taxon>Hexapoda</taxon>
        <taxon>Insecta</taxon>
        <taxon>Pterygota</taxon>
        <taxon>Neoptera</taxon>
        <taxon>Paraneoptera</taxon>
        <taxon>Hemiptera</taxon>
        <taxon>Auchenorrhyncha</taxon>
        <taxon>Cercopoidea</taxon>
        <taxon>Cercopidae</taxon>
        <taxon>Cercopinae</taxon>
        <taxon>Phymatostetha</taxon>
    </lineage>
</organism>
<dbReference type="InterPro" id="IPR023011">
    <property type="entry name" value="ATP_synth_F0_asu_AS"/>
</dbReference>
<dbReference type="GO" id="GO:0045259">
    <property type="term" value="C:proton-transporting ATP synthase complex"/>
    <property type="evidence" value="ECO:0007669"/>
    <property type="project" value="UniProtKB-KW"/>
</dbReference>
<proteinExistence type="inferred from homology"/>
<sequence>MMTNLFSVFDPSTGILSMNWISTFIGMLMIPMMFWIMPSRIYTMNMLILSKLYKELKMLMGMKSMGNSLMFISMFIFILFNNMFGLLPYVYTSSSHLVFTLSMALPMWLSLMMFGWINKTNKMFYHLIPIGTPMILMPFMVCIETISNLIRPGSLAVRLTANMIAGHLLMTLLGNMSTSIMDMMIMLLIIIQSILMLFEMAVSIIQAYVFTVLSTLYSSEI</sequence>
<dbReference type="Pfam" id="PF00119">
    <property type="entry name" value="ATP-synt_A"/>
    <property type="match status" value="1"/>
</dbReference>
<evidence type="ECO:0000256" key="1">
    <source>
        <dbReference type="ARBA" id="ARBA00004141"/>
    </source>
</evidence>
<dbReference type="EMBL" id="MK123950">
    <property type="protein sequence ID" value="QFK69052.1"/>
    <property type="molecule type" value="Genomic_DNA"/>
</dbReference>
<dbReference type="NCBIfam" id="TIGR01131">
    <property type="entry name" value="ATP_synt_6_or_A"/>
    <property type="match status" value="1"/>
</dbReference>
<name>A0A5J6XFU3_9HEMI</name>
<keyword evidence="3" id="KW-0813">Transport</keyword>
<dbReference type="AlphaFoldDB" id="A0A5J6XFU3"/>
<keyword evidence="6" id="KW-0375">Hydrogen ion transport</keyword>